<dbReference type="PANTHER" id="PTHR39336:SF1">
    <property type="entry name" value="PYRIDOXAMINE PHOSPHATE OXIDASE FAMILY PROTEIN (AFU_ORTHOLOGUE AFUA_6G11440)"/>
    <property type="match status" value="1"/>
</dbReference>
<dbReference type="AlphaFoldDB" id="A0A2R8BFA5"/>
<dbReference type="RefSeq" id="WP_108828807.1">
    <property type="nucleotide sequence ID" value="NZ_OMOR01000001.1"/>
</dbReference>
<dbReference type="OrthoDB" id="115989at2"/>
<evidence type="ECO:0000313" key="3">
    <source>
        <dbReference type="Proteomes" id="UP000244880"/>
    </source>
</evidence>
<accession>A0A2R8BFA5</accession>
<keyword evidence="3" id="KW-1185">Reference proteome</keyword>
<dbReference type="Gene3D" id="2.30.110.10">
    <property type="entry name" value="Electron Transport, Fmn-binding Protein, Chain A"/>
    <property type="match status" value="1"/>
</dbReference>
<dbReference type="EMBL" id="OMOR01000001">
    <property type="protein sequence ID" value="SPH21760.1"/>
    <property type="molecule type" value="Genomic_DNA"/>
</dbReference>
<organism evidence="2 3">
    <name type="scientific">Ascidiaceihabitans donghaensis</name>
    <dbReference type="NCBI Taxonomy" id="1510460"/>
    <lineage>
        <taxon>Bacteria</taxon>
        <taxon>Pseudomonadati</taxon>
        <taxon>Pseudomonadota</taxon>
        <taxon>Alphaproteobacteria</taxon>
        <taxon>Rhodobacterales</taxon>
        <taxon>Paracoccaceae</taxon>
        <taxon>Ascidiaceihabitans</taxon>
    </lineage>
</organism>
<name>A0A2R8BFA5_9RHOB</name>
<dbReference type="Proteomes" id="UP000244880">
    <property type="component" value="Unassembled WGS sequence"/>
</dbReference>
<dbReference type="InterPro" id="IPR011576">
    <property type="entry name" value="Pyridox_Oxase_N"/>
</dbReference>
<reference evidence="2 3" key="1">
    <citation type="submission" date="2018-03" db="EMBL/GenBank/DDBJ databases">
        <authorList>
            <person name="Keele B.F."/>
        </authorList>
    </citation>
    <scope>NUCLEOTIDE SEQUENCE [LARGE SCALE GENOMIC DNA]</scope>
    <source>
        <strain evidence="2 3">CECT 8599</strain>
    </source>
</reference>
<dbReference type="SUPFAM" id="SSF50475">
    <property type="entry name" value="FMN-binding split barrel"/>
    <property type="match status" value="1"/>
</dbReference>
<evidence type="ECO:0000259" key="1">
    <source>
        <dbReference type="Pfam" id="PF01243"/>
    </source>
</evidence>
<proteinExistence type="predicted"/>
<sequence length="188" mass="21007">MGKQFDHIADNHRAFIEAQHMFFSGSAAPDGKVNISPKGMDSLRILGPNRIVWRNLTGSGNETAGHLALHPRMTLMWCGFEARPMIMRAYGTAKTLHPRDAEFDALNALFPETFAARQIYDVQVDMLQTSCGYAVPFFEHQGPRDVLTKWAEDKGADGIQTYWEDRNQHTLDGLPTHILAPNSPDAPT</sequence>
<feature type="domain" description="Pyridoxamine 5'-phosphate oxidase N-terminal" evidence="1">
    <location>
        <begin position="9"/>
        <end position="108"/>
    </location>
</feature>
<dbReference type="PANTHER" id="PTHR39336">
    <property type="entry name" value="PYRIDOXAMINE PHOSPHATE OXIDASE FAMILY PROTEIN (AFU_ORTHOLOGUE AFUA_6G11440)"/>
    <property type="match status" value="1"/>
</dbReference>
<dbReference type="InterPro" id="IPR012349">
    <property type="entry name" value="Split_barrel_FMN-bd"/>
</dbReference>
<dbReference type="Pfam" id="PF01243">
    <property type="entry name" value="PNPOx_N"/>
    <property type="match status" value="1"/>
</dbReference>
<protein>
    <recommendedName>
        <fullName evidence="1">Pyridoxamine 5'-phosphate oxidase N-terminal domain-containing protein</fullName>
    </recommendedName>
</protein>
<gene>
    <name evidence="2" type="ORF">ASD8599_02511</name>
</gene>
<evidence type="ECO:0000313" key="2">
    <source>
        <dbReference type="EMBL" id="SPH21760.1"/>
    </source>
</evidence>